<protein>
    <submittedName>
        <fullName evidence="3">Glutathione S-transferase</fullName>
    </submittedName>
</protein>
<evidence type="ECO:0000259" key="2">
    <source>
        <dbReference type="PROSITE" id="PS50404"/>
    </source>
</evidence>
<evidence type="ECO:0000256" key="1">
    <source>
        <dbReference type="SAM" id="MobiDB-lite"/>
    </source>
</evidence>
<feature type="domain" description="GST N-terminal" evidence="2">
    <location>
        <begin position="347"/>
        <end position="428"/>
    </location>
</feature>
<accession>A0ABR1GAD7</accession>
<feature type="region of interest" description="Disordered" evidence="1">
    <location>
        <begin position="94"/>
        <end position="144"/>
    </location>
</feature>
<dbReference type="Gene3D" id="3.40.30.10">
    <property type="entry name" value="Glutaredoxin"/>
    <property type="match status" value="1"/>
</dbReference>
<sequence length="571" mass="62276">MGFGRPRSGGAARVFADLGDMENEAKRDDGFRAPQELKPLVRPQHSKNPSRANGADFRVARKGEAPPRAPPPKRLVFGRKKFDPFAAPEVAERMAKTLKKAAKDARRRRSASARRRAAATRRSGPSSGSRRSAATTSCPARPESRWAAHFDDDVMVVEADDGSVAYAHHATGKAATGPTEASVVEGPTIWVTLIDPVSGQVYYYSRACRAKSSWAPPRWIDYYDPDARCAADSPRRRGADDEAKRDASPAKRPASAHAPPSHVRSPPGVNKENGGAPLDKLSAILFSYQKRPKRRSWDPAATQAPADAASPEAKKRDSGASLPVAAGLRAWPPHADATRRGTASIRATLYRDAAAWCPYCQKVWLLLEELRVPYRVEKVPLSACGYKPTAFSRRVDGGKLPALELDGELHVESEAIMDLLVATFGTAMDGGGDDERWKALEDDLMRDWFSLAFYPIEGERLEAARDALDGTLRRFDDMLGATPGPWALRRRRAVALGPWDARPSYRATGPTLAYSLVMAIPSQNGPGYAVDDAKAASARIYGLDGAWELPLGDDDEGRAARRVRARRKPRA</sequence>
<feature type="region of interest" description="Disordered" evidence="1">
    <location>
        <begin position="552"/>
        <end position="571"/>
    </location>
</feature>
<feature type="compositionally biased region" description="Low complexity" evidence="1">
    <location>
        <begin position="299"/>
        <end position="311"/>
    </location>
</feature>
<dbReference type="PANTHER" id="PTHR43968:SF14">
    <property type="entry name" value="GLUTATHIONE S-TRANSFERASE"/>
    <property type="match status" value="1"/>
</dbReference>
<feature type="compositionally biased region" description="Basic residues" evidence="1">
    <location>
        <begin position="96"/>
        <end position="119"/>
    </location>
</feature>
<feature type="region of interest" description="Disordered" evidence="1">
    <location>
        <begin position="294"/>
        <end position="320"/>
    </location>
</feature>
<name>A0ABR1GAD7_AURAN</name>
<evidence type="ECO:0000313" key="3">
    <source>
        <dbReference type="EMBL" id="KAK7250148.1"/>
    </source>
</evidence>
<feature type="region of interest" description="Disordered" evidence="1">
    <location>
        <begin position="1"/>
        <end position="80"/>
    </location>
</feature>
<dbReference type="InterPro" id="IPR050983">
    <property type="entry name" value="GST_Omega/HSP26"/>
</dbReference>
<dbReference type="InterPro" id="IPR004045">
    <property type="entry name" value="Glutathione_S-Trfase_N"/>
</dbReference>
<feature type="region of interest" description="Disordered" evidence="1">
    <location>
        <begin position="231"/>
        <end position="275"/>
    </location>
</feature>
<dbReference type="CDD" id="cd00570">
    <property type="entry name" value="GST_N_family"/>
    <property type="match status" value="1"/>
</dbReference>
<reference evidence="3 4" key="1">
    <citation type="submission" date="2024-03" db="EMBL/GenBank/DDBJ databases">
        <title>Aureococcus anophagefferens CCMP1851 and Kratosvirus quantuckense: Draft genome of a second virus-susceptible host strain in the model system.</title>
        <authorList>
            <person name="Chase E."/>
            <person name="Truchon A.R."/>
            <person name="Schepens W."/>
            <person name="Wilhelm S.W."/>
        </authorList>
    </citation>
    <scope>NUCLEOTIDE SEQUENCE [LARGE SCALE GENOMIC DNA]</scope>
    <source>
        <strain evidence="3 4">CCMP1851</strain>
    </source>
</reference>
<dbReference type="Proteomes" id="UP001363151">
    <property type="component" value="Unassembled WGS sequence"/>
</dbReference>
<evidence type="ECO:0000313" key="4">
    <source>
        <dbReference type="Proteomes" id="UP001363151"/>
    </source>
</evidence>
<dbReference type="PROSITE" id="PS50404">
    <property type="entry name" value="GST_NTER"/>
    <property type="match status" value="1"/>
</dbReference>
<feature type="compositionally biased region" description="Basic and acidic residues" evidence="1">
    <location>
        <begin position="231"/>
        <end position="249"/>
    </location>
</feature>
<dbReference type="InterPro" id="IPR036249">
    <property type="entry name" value="Thioredoxin-like_sf"/>
</dbReference>
<gene>
    <name evidence="3" type="ORF">SO694_00006460</name>
</gene>
<comment type="caution">
    <text evidence="3">The sequence shown here is derived from an EMBL/GenBank/DDBJ whole genome shotgun (WGS) entry which is preliminary data.</text>
</comment>
<proteinExistence type="predicted"/>
<feature type="compositionally biased region" description="Basic residues" evidence="1">
    <location>
        <begin position="560"/>
        <end position="571"/>
    </location>
</feature>
<feature type="compositionally biased region" description="Low complexity" evidence="1">
    <location>
        <begin position="120"/>
        <end position="137"/>
    </location>
</feature>
<dbReference type="EMBL" id="JBBJCI010000038">
    <property type="protein sequence ID" value="KAK7250148.1"/>
    <property type="molecule type" value="Genomic_DNA"/>
</dbReference>
<organism evidence="3 4">
    <name type="scientific">Aureococcus anophagefferens</name>
    <name type="common">Harmful bloom alga</name>
    <dbReference type="NCBI Taxonomy" id="44056"/>
    <lineage>
        <taxon>Eukaryota</taxon>
        <taxon>Sar</taxon>
        <taxon>Stramenopiles</taxon>
        <taxon>Ochrophyta</taxon>
        <taxon>Pelagophyceae</taxon>
        <taxon>Pelagomonadales</taxon>
        <taxon>Pelagomonadaceae</taxon>
        <taxon>Aureococcus</taxon>
    </lineage>
</organism>
<keyword evidence="4" id="KW-1185">Reference proteome</keyword>
<dbReference type="SUPFAM" id="SSF52833">
    <property type="entry name" value="Thioredoxin-like"/>
    <property type="match status" value="1"/>
</dbReference>
<dbReference type="Pfam" id="PF13409">
    <property type="entry name" value="GST_N_2"/>
    <property type="match status" value="1"/>
</dbReference>
<dbReference type="PANTHER" id="PTHR43968">
    <property type="match status" value="1"/>
</dbReference>